<keyword evidence="3" id="KW-0653">Protein transport</keyword>
<keyword evidence="3 4" id="KW-0813">Transport</keyword>
<evidence type="ECO:0000313" key="9">
    <source>
        <dbReference type="Proteomes" id="UP000239898"/>
    </source>
</evidence>
<evidence type="ECO:0000313" key="8">
    <source>
        <dbReference type="EMBL" id="PPT90442.1"/>
    </source>
</evidence>
<dbReference type="Gene3D" id="3.30.1370.120">
    <property type="match status" value="2"/>
</dbReference>
<comment type="similarity">
    <text evidence="3">Belongs to the bacterial secretin family. T3SS SctC subfamily.</text>
</comment>
<comment type="subunit">
    <text evidence="3">The core secretion machinery of the T3SS is composed of approximately 20 different proteins, including cytoplasmic components, a base, an export apparatus and a needle. This subunit is part of the base, which anchors the injectisome in the bacterial cell envelope. Forms a stable homooligomeric complex.</text>
</comment>
<dbReference type="GO" id="GO:0030257">
    <property type="term" value="C:type III protein secretion system complex"/>
    <property type="evidence" value="ECO:0007669"/>
    <property type="project" value="UniProtKB-UniRule"/>
</dbReference>
<dbReference type="PRINTS" id="PR01337">
    <property type="entry name" value="TYPE3OMGPROT"/>
</dbReference>
<keyword evidence="9" id="KW-1185">Reference proteome</keyword>
<feature type="chain" id="PRO_5026399662" description="Type 3 secretion system secretin" evidence="3">
    <location>
        <begin position="23"/>
        <end position="570"/>
    </location>
</feature>
<dbReference type="InterPro" id="IPR005644">
    <property type="entry name" value="NolW-like"/>
</dbReference>
<evidence type="ECO:0000256" key="2">
    <source>
        <dbReference type="ARBA" id="ARBA00022729"/>
    </source>
</evidence>
<keyword evidence="3" id="KW-0998">Cell outer membrane</keyword>
<evidence type="ECO:0000259" key="5">
    <source>
        <dbReference type="Pfam" id="PF00263"/>
    </source>
</evidence>
<feature type="domain" description="NolW-like" evidence="6">
    <location>
        <begin position="180"/>
        <end position="320"/>
    </location>
</feature>
<dbReference type="Pfam" id="PF21304">
    <property type="entry name" value="T3S_SPI-1_N0"/>
    <property type="match status" value="1"/>
</dbReference>
<dbReference type="EMBL" id="MIGX01000057">
    <property type="protein sequence ID" value="PPT90442.1"/>
    <property type="molecule type" value="Genomic_DNA"/>
</dbReference>
<dbReference type="PANTHER" id="PTHR30332">
    <property type="entry name" value="PROBABLE GENERAL SECRETION PATHWAY PROTEIN D"/>
    <property type="match status" value="1"/>
</dbReference>
<proteinExistence type="inferred from homology"/>
<feature type="signal peptide" evidence="3">
    <location>
        <begin position="1"/>
        <end position="22"/>
    </location>
</feature>
<name>A0A2S6ZDZ5_9XANT</name>
<evidence type="ECO:0000259" key="6">
    <source>
        <dbReference type="Pfam" id="PF03958"/>
    </source>
</evidence>
<dbReference type="AlphaFoldDB" id="A0A2S6ZDZ5"/>
<comment type="function">
    <text evidence="3">Component of the type III secretion system (T3SS), also called injectisome, which is used to inject bacterial effector proteins into eukaryotic host cells. Forms a ring-shaped multimeric structure with an apparent central pore in the outer membrane.</text>
</comment>
<dbReference type="InterPro" id="IPR050810">
    <property type="entry name" value="Bact_Secretion_Sys_Channel"/>
</dbReference>
<dbReference type="InterPro" id="IPR049034">
    <property type="entry name" value="T3S_SPI-1_N0"/>
</dbReference>
<dbReference type="InterPro" id="IPR003522">
    <property type="entry name" value="T3SS_OM_pore_YscC"/>
</dbReference>
<reference evidence="8 9" key="1">
    <citation type="submission" date="2016-08" db="EMBL/GenBank/DDBJ databases">
        <title>Evolution of the type three secretion system and type three effector repertoires in Xanthomonas.</title>
        <authorList>
            <person name="Merda D."/>
            <person name="Briand M."/>
            <person name="Bosis E."/>
            <person name="Rousseau C."/>
            <person name="Portier P."/>
            <person name="Jacques M.-A."/>
            <person name="Fischer-Le Saux M."/>
        </authorList>
    </citation>
    <scope>NUCLEOTIDE SEQUENCE [LARGE SCALE GENOMIC DNA]</scope>
    <source>
        <strain evidence="8 9">CFBP 4691</strain>
    </source>
</reference>
<dbReference type="Proteomes" id="UP000239898">
    <property type="component" value="Unassembled WGS sequence"/>
</dbReference>
<protein>
    <recommendedName>
        <fullName evidence="3">Type 3 secretion system secretin</fullName>
        <shortName evidence="3">T3SS secretin</shortName>
    </recommendedName>
</protein>
<dbReference type="HAMAP" id="MF_02219">
    <property type="entry name" value="Type_III_secretin"/>
    <property type="match status" value="1"/>
</dbReference>
<sequence length="570" mass="62490" precursor="true">MSSSSSWLVAATFLFACQMALASGIDISKQNSSGQAAGYVARQENMRAFFGGVSAYLGKPIIVSKLAAGKQISGEFDFSAGDVVGKVSRQMGLITYYDGNAIYVYDASETKNSVIKLINVSSATLNAFLKKSGLIDPRYPLRGDGIDTFYLAGPPIYVDLVKKAAEFMDSQDVGMEDQHVEVIRLNNTFVTDRSYTRRDENIVIPGIATVVENLLEGDVDRTAADVKKSIGASLLPDKKIERKGVPPASFFDTPSDRPAIPAPDAPVAALETANAPANPRPDGKIRIIAYPETNSLLVKGTVEQIRLIRNLVKALDEEKRHVELALWIIDLQKDDLDQLGVDWQGSISSGKHFSAGFNSGNYLNSFSALEGDRFMASILALARQDKAQIVSRPVVLTQENTPAMFDNSRTFYTQLIAERAVDLQSVTYGTLVSVLPRFTAKGEIELSLNIEDGSEVQRNETDDQSVLPTIGRTKISTVARVPKGKSLLVGGYTRGENDEHIGKIPLLGDLPLIGGAFRYRRTLNKNTVRIFLIHPREITEGFDINTENIDEAVKFETLIRQMDKTRETVQ</sequence>
<evidence type="ECO:0000256" key="4">
    <source>
        <dbReference type="RuleBase" id="RU004004"/>
    </source>
</evidence>
<dbReference type="Pfam" id="PF03958">
    <property type="entry name" value="Secretin_N"/>
    <property type="match status" value="1"/>
</dbReference>
<evidence type="ECO:0000259" key="7">
    <source>
        <dbReference type="Pfam" id="PF21304"/>
    </source>
</evidence>
<dbReference type="GO" id="GO:0009279">
    <property type="term" value="C:cell outer membrane"/>
    <property type="evidence" value="ECO:0007669"/>
    <property type="project" value="UniProtKB-SubCell"/>
</dbReference>
<comment type="caution">
    <text evidence="8">The sequence shown here is derived from an EMBL/GenBank/DDBJ whole genome shotgun (WGS) entry which is preliminary data.</text>
</comment>
<dbReference type="NCBIfam" id="TIGR02516">
    <property type="entry name" value="type_III_yscC"/>
    <property type="match status" value="1"/>
</dbReference>
<dbReference type="Gene3D" id="3.55.50.30">
    <property type="match status" value="1"/>
</dbReference>
<comment type="subcellular location">
    <subcellularLocation>
        <location evidence="1 3 4">Cell outer membrane</location>
    </subcellularLocation>
</comment>
<keyword evidence="3" id="KW-0811">Translocation</keyword>
<gene>
    <name evidence="3" type="primary">sctC</name>
    <name evidence="8" type="ORF">XthCFBP4691_12245</name>
</gene>
<dbReference type="PANTHER" id="PTHR30332:SF5">
    <property type="entry name" value="SPI-1 TYPE 3 SECRETION SYSTEM SECRETIN"/>
    <property type="match status" value="1"/>
</dbReference>
<feature type="domain" description="Type II/III secretion system secretin-like" evidence="5">
    <location>
        <begin position="380"/>
        <end position="536"/>
    </location>
</feature>
<dbReference type="GO" id="GO:0015627">
    <property type="term" value="C:type II protein secretion system complex"/>
    <property type="evidence" value="ECO:0007669"/>
    <property type="project" value="TreeGrafter"/>
</dbReference>
<evidence type="ECO:0000256" key="3">
    <source>
        <dbReference type="HAMAP-Rule" id="MF_02219"/>
    </source>
</evidence>
<keyword evidence="2 3" id="KW-0732">Signal</keyword>
<evidence type="ECO:0000256" key="1">
    <source>
        <dbReference type="ARBA" id="ARBA00004442"/>
    </source>
</evidence>
<dbReference type="GO" id="GO:0030254">
    <property type="term" value="P:protein secretion by the type III secretion system"/>
    <property type="evidence" value="ECO:0007669"/>
    <property type="project" value="UniProtKB-UniRule"/>
</dbReference>
<feature type="domain" description="SPI-1 type 3 secretion system secretin N0" evidence="7">
    <location>
        <begin position="39"/>
        <end position="106"/>
    </location>
</feature>
<dbReference type="InterPro" id="IPR038591">
    <property type="entry name" value="NolW-like_sf"/>
</dbReference>
<accession>A0A2S6ZDZ5</accession>
<keyword evidence="3" id="KW-0472">Membrane</keyword>
<dbReference type="InterPro" id="IPR004846">
    <property type="entry name" value="T2SS/T3SS_dom"/>
</dbReference>
<dbReference type="Pfam" id="PF00263">
    <property type="entry name" value="Secretin"/>
    <property type="match status" value="1"/>
</dbReference>
<organism evidence="8 9">
    <name type="scientific">Xanthomonas theicola</name>
    <dbReference type="NCBI Taxonomy" id="56464"/>
    <lineage>
        <taxon>Bacteria</taxon>
        <taxon>Pseudomonadati</taxon>
        <taxon>Pseudomonadota</taxon>
        <taxon>Gammaproteobacteria</taxon>
        <taxon>Lysobacterales</taxon>
        <taxon>Lysobacteraceae</taxon>
        <taxon>Xanthomonas</taxon>
    </lineage>
</organism>